<dbReference type="EMBL" id="BMDY01000035">
    <property type="protein sequence ID" value="GGB20549.1"/>
    <property type="molecule type" value="Genomic_DNA"/>
</dbReference>
<keyword evidence="3" id="KW-0238">DNA-binding</keyword>
<accession>A0ABQ1I6P3</accession>
<protein>
    <submittedName>
        <fullName evidence="6">LysR family transcriptional regulator</fullName>
    </submittedName>
</protein>
<evidence type="ECO:0000256" key="2">
    <source>
        <dbReference type="ARBA" id="ARBA00023015"/>
    </source>
</evidence>
<dbReference type="RefSeq" id="WP_055734524.1">
    <property type="nucleotide sequence ID" value="NZ_BMDY01000035.1"/>
</dbReference>
<dbReference type="InterPro" id="IPR036388">
    <property type="entry name" value="WH-like_DNA-bd_sf"/>
</dbReference>
<comment type="caution">
    <text evidence="6">The sequence shown here is derived from an EMBL/GenBank/DDBJ whole genome shotgun (WGS) entry which is preliminary data.</text>
</comment>
<dbReference type="PROSITE" id="PS50931">
    <property type="entry name" value="HTH_LYSR"/>
    <property type="match status" value="1"/>
</dbReference>
<keyword evidence="2" id="KW-0805">Transcription regulation</keyword>
<reference evidence="7" key="1">
    <citation type="journal article" date="2019" name="Int. J. Syst. Evol. Microbiol.">
        <title>The Global Catalogue of Microorganisms (GCM) 10K type strain sequencing project: providing services to taxonomists for standard genome sequencing and annotation.</title>
        <authorList>
            <consortium name="The Broad Institute Genomics Platform"/>
            <consortium name="The Broad Institute Genome Sequencing Center for Infectious Disease"/>
            <person name="Wu L."/>
            <person name="Ma J."/>
        </authorList>
    </citation>
    <scope>NUCLEOTIDE SEQUENCE [LARGE SCALE GENOMIC DNA]</scope>
    <source>
        <strain evidence="7">CGMCC 1.10131</strain>
    </source>
</reference>
<keyword evidence="4" id="KW-0804">Transcription</keyword>
<dbReference type="CDD" id="cd05466">
    <property type="entry name" value="PBP2_LTTR_substrate"/>
    <property type="match status" value="1"/>
</dbReference>
<evidence type="ECO:0000313" key="6">
    <source>
        <dbReference type="EMBL" id="GGB20549.1"/>
    </source>
</evidence>
<comment type="similarity">
    <text evidence="1">Belongs to the LysR transcriptional regulatory family.</text>
</comment>
<evidence type="ECO:0000256" key="1">
    <source>
        <dbReference type="ARBA" id="ARBA00009437"/>
    </source>
</evidence>
<feature type="domain" description="HTH lysR-type" evidence="5">
    <location>
        <begin position="1"/>
        <end position="60"/>
    </location>
</feature>
<proteinExistence type="inferred from homology"/>
<evidence type="ECO:0000256" key="3">
    <source>
        <dbReference type="ARBA" id="ARBA00023125"/>
    </source>
</evidence>
<dbReference type="Gene3D" id="3.40.190.290">
    <property type="match status" value="1"/>
</dbReference>
<organism evidence="6 7">
    <name type="scientific">Agarivorans gilvus</name>
    <dbReference type="NCBI Taxonomy" id="680279"/>
    <lineage>
        <taxon>Bacteria</taxon>
        <taxon>Pseudomonadati</taxon>
        <taxon>Pseudomonadota</taxon>
        <taxon>Gammaproteobacteria</taxon>
        <taxon>Alteromonadales</taxon>
        <taxon>Alteromonadaceae</taxon>
        <taxon>Agarivorans</taxon>
    </lineage>
</organism>
<dbReference type="PANTHER" id="PTHR30126:SF91">
    <property type="entry name" value="LYSR FAMILY TRANSCRIPTIONAL REGULATOR"/>
    <property type="match status" value="1"/>
</dbReference>
<evidence type="ECO:0000259" key="5">
    <source>
        <dbReference type="PROSITE" id="PS50931"/>
    </source>
</evidence>
<dbReference type="Pfam" id="PF00126">
    <property type="entry name" value="HTH_1"/>
    <property type="match status" value="1"/>
</dbReference>
<dbReference type="PANTHER" id="PTHR30126">
    <property type="entry name" value="HTH-TYPE TRANSCRIPTIONAL REGULATOR"/>
    <property type="match status" value="1"/>
</dbReference>
<dbReference type="InterPro" id="IPR000847">
    <property type="entry name" value="LysR_HTH_N"/>
</dbReference>
<keyword evidence="7" id="KW-1185">Reference proteome</keyword>
<dbReference type="Gene3D" id="1.10.10.10">
    <property type="entry name" value="Winged helix-like DNA-binding domain superfamily/Winged helix DNA-binding domain"/>
    <property type="match status" value="1"/>
</dbReference>
<evidence type="ECO:0000256" key="4">
    <source>
        <dbReference type="ARBA" id="ARBA00023163"/>
    </source>
</evidence>
<dbReference type="InterPro" id="IPR005119">
    <property type="entry name" value="LysR_subst-bd"/>
</dbReference>
<dbReference type="SUPFAM" id="SSF46785">
    <property type="entry name" value="Winged helix' DNA-binding domain"/>
    <property type="match status" value="1"/>
</dbReference>
<gene>
    <name evidence="6" type="ORF">GCM10007414_37480</name>
</gene>
<sequence length="303" mass="34394">MNFSLEQLHTFVAVYENGSFSEAAVKLGKHRTTVGQVITNLEDVLAVDLFERVGRRTIPSKEAQLLYHYAKLTTAQAQAFDKMALSLSYGELESITFAYCSFMPNDVIVRIRLALEKHFPSLKVNFIIRNQRQIKQGIDDDEIHFGLVNVDERTARNSFNSTFLAYVSFGLYAATNHPLTQLRKQQVYGGLKTHRQLILKSHLEDGLGKKISLSPDIEEVDDIALLINLVQQGMGYALLPRITVHELKQVLQLSELQSDEIRDHVRFPVSLWSPHTKAALGIKKVISEAVVDYIKEIRAKDWD</sequence>
<evidence type="ECO:0000313" key="7">
    <source>
        <dbReference type="Proteomes" id="UP000651977"/>
    </source>
</evidence>
<name>A0ABQ1I6P3_9ALTE</name>
<dbReference type="InterPro" id="IPR036390">
    <property type="entry name" value="WH_DNA-bd_sf"/>
</dbReference>
<dbReference type="Proteomes" id="UP000651977">
    <property type="component" value="Unassembled WGS sequence"/>
</dbReference>
<dbReference type="Pfam" id="PF03466">
    <property type="entry name" value="LysR_substrate"/>
    <property type="match status" value="1"/>
</dbReference>
<dbReference type="SUPFAM" id="SSF53850">
    <property type="entry name" value="Periplasmic binding protein-like II"/>
    <property type="match status" value="1"/>
</dbReference>